<dbReference type="EMBL" id="KZ989980">
    <property type="protein sequence ID" value="RKP24904.1"/>
    <property type="molecule type" value="Genomic_DNA"/>
</dbReference>
<dbReference type="GO" id="GO:0000289">
    <property type="term" value="P:nuclear-transcribed mRNA poly(A) tail shortening"/>
    <property type="evidence" value="ECO:0007669"/>
    <property type="project" value="TreeGrafter"/>
</dbReference>
<evidence type="ECO:0000313" key="3">
    <source>
        <dbReference type="Proteomes" id="UP000278143"/>
    </source>
</evidence>
<sequence length="345" mass="40125">MEVLRSSFSDMLPEIEEAIAECEFMALDVEFTGLNPASLATPRDIADTVQERYGKVRHQSLDFILCQFGLCTFRWNEQRREYEAKPFNFYLMPASSGIRGAPDRYFQCQASTIDFLARNGFDFTKWLGYGVHFMNWDEERLFRERRENEIANTLPGMQLDERGLQFEQHARQQIDRWLTTKEPSVSIACSNGYHYRIVYHLIQKSKRNAQKRAKMEADVAQAIGFRRVIDMMAQSRKPIVGHHMIMDLCQVYHHLYKSLPEQVDLFAAGILTLFPILLDTKYICMANPDIEMAEGRSIFRHSSAPTLPSMLERYVNRLYFVKSASMTCYNLMALALELFCRALNL</sequence>
<gene>
    <name evidence="2" type="ORF">SYNPS1DRAFT_23055</name>
</gene>
<evidence type="ECO:0000313" key="2">
    <source>
        <dbReference type="EMBL" id="RKP24904.1"/>
    </source>
</evidence>
<dbReference type="Gene3D" id="3.30.420.10">
    <property type="entry name" value="Ribonuclease H-like superfamily/Ribonuclease H"/>
    <property type="match status" value="1"/>
</dbReference>
<protein>
    <submittedName>
        <fullName evidence="2">Ribonuclease CAF1</fullName>
    </submittedName>
</protein>
<dbReference type="InterPro" id="IPR012337">
    <property type="entry name" value="RNaseH-like_sf"/>
</dbReference>
<dbReference type="GO" id="GO:0005634">
    <property type="term" value="C:nucleus"/>
    <property type="evidence" value="ECO:0007669"/>
    <property type="project" value="TreeGrafter"/>
</dbReference>
<dbReference type="InterPro" id="IPR051181">
    <property type="entry name" value="CAF1_poly(A)_ribonucleases"/>
</dbReference>
<proteinExistence type="inferred from homology"/>
<comment type="similarity">
    <text evidence="1">Belongs to the CAF1 family.</text>
</comment>
<reference evidence="3" key="1">
    <citation type="journal article" date="2018" name="Nat. Microbiol.">
        <title>Leveraging single-cell genomics to expand the fungal tree of life.</title>
        <authorList>
            <person name="Ahrendt S.R."/>
            <person name="Quandt C.A."/>
            <person name="Ciobanu D."/>
            <person name="Clum A."/>
            <person name="Salamov A."/>
            <person name="Andreopoulos B."/>
            <person name="Cheng J.F."/>
            <person name="Woyke T."/>
            <person name="Pelin A."/>
            <person name="Henrissat B."/>
            <person name="Reynolds N.K."/>
            <person name="Benny G.L."/>
            <person name="Smith M.E."/>
            <person name="James T.Y."/>
            <person name="Grigoriev I.V."/>
        </authorList>
    </citation>
    <scope>NUCLEOTIDE SEQUENCE [LARGE SCALE GENOMIC DNA]</scope>
    <source>
        <strain evidence="3">Benny S71-1</strain>
    </source>
</reference>
<evidence type="ECO:0000256" key="1">
    <source>
        <dbReference type="ARBA" id="ARBA00008372"/>
    </source>
</evidence>
<dbReference type="GO" id="GO:0000175">
    <property type="term" value="F:3'-5'-RNA exonuclease activity"/>
    <property type="evidence" value="ECO:0007669"/>
    <property type="project" value="TreeGrafter"/>
</dbReference>
<dbReference type="GO" id="GO:1990431">
    <property type="term" value="P:priRNA 3'-end processing"/>
    <property type="evidence" value="ECO:0007669"/>
    <property type="project" value="TreeGrafter"/>
</dbReference>
<dbReference type="GO" id="GO:1990432">
    <property type="term" value="P:siRNA 3'-end processing"/>
    <property type="evidence" value="ECO:0007669"/>
    <property type="project" value="TreeGrafter"/>
</dbReference>
<dbReference type="OrthoDB" id="1432093at2759"/>
<dbReference type="Proteomes" id="UP000278143">
    <property type="component" value="Unassembled WGS sequence"/>
</dbReference>
<dbReference type="InterPro" id="IPR036397">
    <property type="entry name" value="RNaseH_sf"/>
</dbReference>
<dbReference type="GO" id="GO:0003723">
    <property type="term" value="F:RNA binding"/>
    <property type="evidence" value="ECO:0007669"/>
    <property type="project" value="TreeGrafter"/>
</dbReference>
<accession>A0A4P9YXY9</accession>
<keyword evidence="3" id="KW-1185">Reference proteome</keyword>
<dbReference type="PANTHER" id="PTHR15092:SF22">
    <property type="entry name" value="POLY(A)-SPECIFIC RIBONUCLEASE PNLDC1"/>
    <property type="match status" value="1"/>
</dbReference>
<dbReference type="PANTHER" id="PTHR15092">
    <property type="entry name" value="POLY A -SPECIFIC RIBONUCLEASE/TARGET OF EGR1, MEMBER 1"/>
    <property type="match status" value="1"/>
</dbReference>
<dbReference type="AlphaFoldDB" id="A0A4P9YXY9"/>
<organism evidence="2 3">
    <name type="scientific">Syncephalis pseudoplumigaleata</name>
    <dbReference type="NCBI Taxonomy" id="1712513"/>
    <lineage>
        <taxon>Eukaryota</taxon>
        <taxon>Fungi</taxon>
        <taxon>Fungi incertae sedis</taxon>
        <taxon>Zoopagomycota</taxon>
        <taxon>Zoopagomycotina</taxon>
        <taxon>Zoopagomycetes</taxon>
        <taxon>Zoopagales</taxon>
        <taxon>Piptocephalidaceae</taxon>
        <taxon>Syncephalis</taxon>
    </lineage>
</organism>
<dbReference type="InterPro" id="IPR006941">
    <property type="entry name" value="RNase_CAF1"/>
</dbReference>
<dbReference type="SUPFAM" id="SSF53098">
    <property type="entry name" value="Ribonuclease H-like"/>
    <property type="match status" value="1"/>
</dbReference>
<name>A0A4P9YXY9_9FUNG</name>
<dbReference type="Pfam" id="PF04857">
    <property type="entry name" value="CAF1"/>
    <property type="match status" value="1"/>
</dbReference>